<dbReference type="EMBL" id="KV442027">
    <property type="protein sequence ID" value="OAQ32023.1"/>
    <property type="molecule type" value="Genomic_DNA"/>
</dbReference>
<protein>
    <submittedName>
        <fullName evidence="1">Uncharacterized protein</fullName>
    </submittedName>
</protein>
<evidence type="ECO:0000313" key="1">
    <source>
        <dbReference type="EMBL" id="OAQ32023.1"/>
    </source>
</evidence>
<evidence type="ECO:0000313" key="2">
    <source>
        <dbReference type="Proteomes" id="UP000078512"/>
    </source>
</evidence>
<dbReference type="OrthoDB" id="2443174at2759"/>
<accession>A0A197K4A8</accession>
<gene>
    <name evidence="1" type="ORF">K457DRAFT_30435</name>
</gene>
<dbReference type="AlphaFoldDB" id="A0A197K4A8"/>
<dbReference type="Proteomes" id="UP000078512">
    <property type="component" value="Unassembled WGS sequence"/>
</dbReference>
<sequence>MDSASTLLFGIPELSALVASSLDYHDLSRLMHIDVRVRLRGCRRYSIADFEALVQNTQLVRGIRMDDTFFDFYYECLAANATVEETRVDDEASFGGVREGLRAEGTREVASGGPGGEGTGMDDACIPTSVTLAASTTSAFGLADVVFSNLTRFEYNLLAPGANWVDWTPVRDTDSDGLVFGKFSLMMPPP</sequence>
<keyword evidence="2" id="KW-1185">Reference proteome</keyword>
<organism evidence="1 2">
    <name type="scientific">Linnemannia elongata AG-77</name>
    <dbReference type="NCBI Taxonomy" id="1314771"/>
    <lineage>
        <taxon>Eukaryota</taxon>
        <taxon>Fungi</taxon>
        <taxon>Fungi incertae sedis</taxon>
        <taxon>Mucoromycota</taxon>
        <taxon>Mortierellomycotina</taxon>
        <taxon>Mortierellomycetes</taxon>
        <taxon>Mortierellales</taxon>
        <taxon>Mortierellaceae</taxon>
        <taxon>Linnemannia</taxon>
    </lineage>
</organism>
<reference evidence="1 2" key="1">
    <citation type="submission" date="2016-05" db="EMBL/GenBank/DDBJ databases">
        <title>Genome sequencing reveals origins of a unique bacterial endosymbiosis in the earliest lineages of terrestrial Fungi.</title>
        <authorList>
            <consortium name="DOE Joint Genome Institute"/>
            <person name="Uehling J."/>
            <person name="Gryganskyi A."/>
            <person name="Hameed K."/>
            <person name="Tschaplinski T."/>
            <person name="Misztal P."/>
            <person name="Wu S."/>
            <person name="Desiro A."/>
            <person name="Vande Pol N."/>
            <person name="Du Z.-Y."/>
            <person name="Zienkiewicz A."/>
            <person name="Zienkiewicz K."/>
            <person name="Morin E."/>
            <person name="Tisserant E."/>
            <person name="Splivallo R."/>
            <person name="Hainaut M."/>
            <person name="Henrissat B."/>
            <person name="Ohm R."/>
            <person name="Kuo A."/>
            <person name="Yan J."/>
            <person name="Lipzen A."/>
            <person name="Nolan M."/>
            <person name="Labutti K."/>
            <person name="Barry K."/>
            <person name="Goldstein A."/>
            <person name="Labbe J."/>
            <person name="Schadt C."/>
            <person name="Tuskan G."/>
            <person name="Grigoriev I."/>
            <person name="Martin F."/>
            <person name="Vilgalys R."/>
            <person name="Bonito G."/>
        </authorList>
    </citation>
    <scope>NUCLEOTIDE SEQUENCE [LARGE SCALE GENOMIC DNA]</scope>
    <source>
        <strain evidence="1 2">AG-77</strain>
    </source>
</reference>
<proteinExistence type="predicted"/>
<name>A0A197K4A8_9FUNG</name>